<name>A0ABW7P470_9GAMM</name>
<feature type="transmembrane region" description="Helical" evidence="5">
    <location>
        <begin position="184"/>
        <end position="202"/>
    </location>
</feature>
<comment type="similarity">
    <text evidence="5">Belongs to the binding-protein-dependent transport system permease family.</text>
</comment>
<dbReference type="PANTHER" id="PTHR30325">
    <property type="entry name" value="MEMBRANE COMPONENT OF ABC TRANSPORTER"/>
    <property type="match status" value="1"/>
</dbReference>
<accession>A0ABW7P470</accession>
<evidence type="ECO:0000256" key="5">
    <source>
        <dbReference type="RuleBase" id="RU363032"/>
    </source>
</evidence>
<evidence type="ECO:0000256" key="2">
    <source>
        <dbReference type="ARBA" id="ARBA00022692"/>
    </source>
</evidence>
<dbReference type="InterPro" id="IPR000515">
    <property type="entry name" value="MetI-like"/>
</dbReference>
<organism evidence="7 8">
    <name type="scientific">Oceanimonas smirnovii</name>
    <dbReference type="NCBI Taxonomy" id="264574"/>
    <lineage>
        <taxon>Bacteria</taxon>
        <taxon>Pseudomonadati</taxon>
        <taxon>Pseudomonadota</taxon>
        <taxon>Gammaproteobacteria</taxon>
        <taxon>Aeromonadales</taxon>
        <taxon>Aeromonadaceae</taxon>
        <taxon>Oceanimonas</taxon>
    </lineage>
</organism>
<evidence type="ECO:0000259" key="6">
    <source>
        <dbReference type="PROSITE" id="PS50928"/>
    </source>
</evidence>
<dbReference type="Pfam" id="PF00528">
    <property type="entry name" value="BPD_transp_1"/>
    <property type="match status" value="1"/>
</dbReference>
<feature type="transmembrane region" description="Helical" evidence="5">
    <location>
        <begin position="312"/>
        <end position="332"/>
    </location>
</feature>
<keyword evidence="3 5" id="KW-1133">Transmembrane helix</keyword>
<evidence type="ECO:0000313" key="8">
    <source>
        <dbReference type="Proteomes" id="UP001610706"/>
    </source>
</evidence>
<proteinExistence type="inferred from homology"/>
<dbReference type="InterPro" id="IPR035906">
    <property type="entry name" value="MetI-like_sf"/>
</dbReference>
<feature type="transmembrane region" description="Helical" evidence="5">
    <location>
        <begin position="261"/>
        <end position="283"/>
    </location>
</feature>
<dbReference type="Gene3D" id="1.10.3720.10">
    <property type="entry name" value="MetI-like"/>
    <property type="match status" value="1"/>
</dbReference>
<evidence type="ECO:0000256" key="4">
    <source>
        <dbReference type="ARBA" id="ARBA00023136"/>
    </source>
</evidence>
<feature type="transmembrane region" description="Helical" evidence="5">
    <location>
        <begin position="147"/>
        <end position="172"/>
    </location>
</feature>
<evidence type="ECO:0000313" key="7">
    <source>
        <dbReference type="EMBL" id="MFH7566287.1"/>
    </source>
</evidence>
<dbReference type="Proteomes" id="UP001610706">
    <property type="component" value="Unassembled WGS sequence"/>
</dbReference>
<keyword evidence="4 5" id="KW-0472">Membrane</keyword>
<evidence type="ECO:0000256" key="1">
    <source>
        <dbReference type="ARBA" id="ARBA00004651"/>
    </source>
</evidence>
<dbReference type="EMBL" id="JBGFTR010000024">
    <property type="protein sequence ID" value="MFH7566287.1"/>
    <property type="molecule type" value="Genomic_DNA"/>
</dbReference>
<sequence>MARLLSDVTKKKLRRFRSIKRGYYAFIIFMVMVLLAAAAELWVSNRALLVKYEGQLYFPTYGAVITGNTFGLGYQYETDYRELKQVLSEQPGNWVLLPLVPWSPYEQDYSGNSYPPTAPSLDSRHFLGTDSSGRDIVARLVYGFRTAVGFAFIALTASYVIGVMLGCLMGFLGGRFDLLFQRFIEIWSQVPFLYVIMILVSITQPNFALFVAINVLFGWMGITWYMRTLTYKEKARDYVLAARAQGAGTVRIIVHHILPNTLMMIVTLAPFTVVANISLLTALDYLGFGLPPPTPSWGELLRQGVNHLDSPWIVASVVSAVSLVLINVSFIGEAIREAFDPKHFSRYE</sequence>
<keyword evidence="2 5" id="KW-0812">Transmembrane</keyword>
<dbReference type="RefSeq" id="WP_317074532.1">
    <property type="nucleotide sequence ID" value="NZ_CP166302.1"/>
</dbReference>
<dbReference type="PROSITE" id="PS50928">
    <property type="entry name" value="ABC_TM1"/>
    <property type="match status" value="1"/>
</dbReference>
<dbReference type="CDD" id="cd06261">
    <property type="entry name" value="TM_PBP2"/>
    <property type="match status" value="1"/>
</dbReference>
<feature type="domain" description="ABC transmembrane type-1" evidence="6">
    <location>
        <begin position="144"/>
        <end position="336"/>
    </location>
</feature>
<dbReference type="PANTHER" id="PTHR30325:SF0">
    <property type="entry name" value="INNER MEMBRANE ABC TRANSPORTER PERMEASE PROTEIN YEJE"/>
    <property type="match status" value="1"/>
</dbReference>
<keyword evidence="8" id="KW-1185">Reference proteome</keyword>
<feature type="transmembrane region" description="Helical" evidence="5">
    <location>
        <begin position="208"/>
        <end position="226"/>
    </location>
</feature>
<gene>
    <name evidence="7" type="ORF">AB9R89_13235</name>
</gene>
<evidence type="ECO:0000256" key="3">
    <source>
        <dbReference type="ARBA" id="ARBA00022989"/>
    </source>
</evidence>
<comment type="caution">
    <text evidence="7">The sequence shown here is derived from an EMBL/GenBank/DDBJ whole genome shotgun (WGS) entry which is preliminary data.</text>
</comment>
<comment type="subcellular location">
    <subcellularLocation>
        <location evidence="1 5">Cell membrane</location>
        <topology evidence="1 5">Multi-pass membrane protein</topology>
    </subcellularLocation>
</comment>
<reference evidence="7 8" key="1">
    <citation type="submission" date="2024-08" db="EMBL/GenBank/DDBJ databases">
        <title>Oceanimonas smirnovii Genome sequencing and assembly.</title>
        <authorList>
            <person name="Tang B."/>
        </authorList>
    </citation>
    <scope>NUCLEOTIDE SEQUENCE [LARGE SCALE GENOMIC DNA]</scope>
    <source>
        <strain evidence="7 8">OS2020-119</strain>
    </source>
</reference>
<dbReference type="SUPFAM" id="SSF161098">
    <property type="entry name" value="MetI-like"/>
    <property type="match status" value="1"/>
</dbReference>
<protein>
    <submittedName>
        <fullName evidence="7">ABC transporter permease</fullName>
    </submittedName>
</protein>
<keyword evidence="5" id="KW-0813">Transport</keyword>
<feature type="transmembrane region" description="Helical" evidence="5">
    <location>
        <begin position="21"/>
        <end position="43"/>
    </location>
</feature>